<evidence type="ECO:0000313" key="1">
    <source>
        <dbReference type="EMBL" id="TGD59057.1"/>
    </source>
</evidence>
<dbReference type="Proteomes" id="UP000297407">
    <property type="component" value="Unassembled WGS sequence"/>
</dbReference>
<sequence length="148" mass="16976">MASIYNSADNQQIIDRINQLRPDSQPSWGKMSVDQMLSHCIAPIDIALGNKQLKANFLFSLLGRMIKKKIINSPEFKKNSPTAPDFIRSGAYDFDQTKSELIDKFTSFTQGAQVIKTDKHPFFGPMSHQDWDNLQWKHIDHHLKQFGV</sequence>
<protein>
    <submittedName>
        <fullName evidence="1">DUF1569 domain-containing protein</fullName>
    </submittedName>
</protein>
<comment type="caution">
    <text evidence="1">The sequence shown here is derived from an EMBL/GenBank/DDBJ whole genome shotgun (WGS) entry which is preliminary data.</text>
</comment>
<reference evidence="1 2" key="1">
    <citation type="submission" date="2019-04" db="EMBL/GenBank/DDBJ databases">
        <title>Flavobacterium sp. strain DS2-A Genome sequencing and assembly.</title>
        <authorList>
            <person name="Kim I."/>
        </authorList>
    </citation>
    <scope>NUCLEOTIDE SEQUENCE [LARGE SCALE GENOMIC DNA]</scope>
    <source>
        <strain evidence="1 2">DS2-A</strain>
    </source>
</reference>
<accession>A0A4Z0LB92</accession>
<dbReference type="Gene3D" id="1.20.120.450">
    <property type="entry name" value="dinb family like domain"/>
    <property type="match status" value="1"/>
</dbReference>
<dbReference type="EMBL" id="SRLH01000002">
    <property type="protein sequence ID" value="TGD59057.1"/>
    <property type="molecule type" value="Genomic_DNA"/>
</dbReference>
<gene>
    <name evidence="1" type="ORF">E4635_04180</name>
</gene>
<dbReference type="RefSeq" id="WP_135525367.1">
    <property type="nucleotide sequence ID" value="NZ_SRLH01000002.1"/>
</dbReference>
<keyword evidence="2" id="KW-1185">Reference proteome</keyword>
<dbReference type="InterPro" id="IPR034660">
    <property type="entry name" value="DinB/YfiT-like"/>
</dbReference>
<evidence type="ECO:0000313" key="2">
    <source>
        <dbReference type="Proteomes" id="UP000297407"/>
    </source>
</evidence>
<proteinExistence type="predicted"/>
<organism evidence="1 2">
    <name type="scientific">Flavobacterium humi</name>
    <dbReference type="NCBI Taxonomy" id="2562683"/>
    <lineage>
        <taxon>Bacteria</taxon>
        <taxon>Pseudomonadati</taxon>
        <taxon>Bacteroidota</taxon>
        <taxon>Flavobacteriia</taxon>
        <taxon>Flavobacteriales</taxon>
        <taxon>Flavobacteriaceae</taxon>
        <taxon>Flavobacterium</taxon>
    </lineage>
</organism>
<name>A0A4Z0LB92_9FLAO</name>
<dbReference type="AlphaFoldDB" id="A0A4Z0LB92"/>
<dbReference type="OrthoDB" id="2599194at2"/>
<dbReference type="Pfam" id="PF07606">
    <property type="entry name" value="DUF1569"/>
    <property type="match status" value="1"/>
</dbReference>
<dbReference type="InterPro" id="IPR011463">
    <property type="entry name" value="DUF1569"/>
</dbReference>